<dbReference type="RefSeq" id="WP_048118714.1">
    <property type="nucleotide sequence ID" value="NZ_CP009530.1"/>
</dbReference>
<dbReference type="AlphaFoldDB" id="A0A0E3R2S2"/>
<evidence type="ECO:0000313" key="2">
    <source>
        <dbReference type="Proteomes" id="UP000033079"/>
    </source>
</evidence>
<name>A0A0E3R2S2_METBA</name>
<dbReference type="EMBL" id="CP009530">
    <property type="protein sequence ID" value="AKB57710.1"/>
    <property type="molecule type" value="Genomic_DNA"/>
</dbReference>
<protein>
    <submittedName>
        <fullName evidence="1">Uncharacterized protein</fullName>
    </submittedName>
</protein>
<proteinExistence type="predicted"/>
<evidence type="ECO:0000313" key="1">
    <source>
        <dbReference type="EMBL" id="AKB57710.1"/>
    </source>
</evidence>
<dbReference type="KEGG" id="mbar:MSBR2_1194"/>
<gene>
    <name evidence="1" type="ORF">MSBR2_1194</name>
</gene>
<organism evidence="1 2">
    <name type="scientific">Methanosarcina barkeri 227</name>
    <dbReference type="NCBI Taxonomy" id="1434106"/>
    <lineage>
        <taxon>Archaea</taxon>
        <taxon>Methanobacteriati</taxon>
        <taxon>Methanobacteriota</taxon>
        <taxon>Stenosarchaea group</taxon>
        <taxon>Methanomicrobia</taxon>
        <taxon>Methanosarcinales</taxon>
        <taxon>Methanosarcinaceae</taxon>
        <taxon>Methanosarcina</taxon>
    </lineage>
</organism>
<dbReference type="HOGENOM" id="CLU_1244131_0_0_2"/>
<dbReference type="PATRIC" id="fig|1434106.5.peg.1524"/>
<dbReference type="GeneID" id="24800158"/>
<sequence>MDYELTIDIDETSLRDLTKYFYKLYVFKGSIVDNSKGEPLVWQCYDKKEYGQTSKISWSEKYSAFISTQEIADEVTFSSITTKEIYLDQKVSVDPKGNLLPPSDGQKGCIEINNGTSDTNYTCGICQQDRNNNMVPMCAFPLLRGTQDTIIPIEKLALYFATETVNTGSVKEYATGKGIIIDLTGLNQRKVYYELGDGWKTTDSGVPGIPFEPGADLSSLLFTVKSTAEIVKLAQERIARKI</sequence>
<dbReference type="Proteomes" id="UP000033079">
    <property type="component" value="Chromosome"/>
</dbReference>
<reference evidence="1 2" key="1">
    <citation type="submission" date="2014-07" db="EMBL/GenBank/DDBJ databases">
        <title>Methanogenic archaea and the global carbon cycle.</title>
        <authorList>
            <person name="Henriksen J.R."/>
            <person name="Luke J."/>
            <person name="Reinhart S."/>
            <person name="Benedict M.N."/>
            <person name="Youngblut N.D."/>
            <person name="Metcalf M.E."/>
            <person name="Whitaker R.J."/>
            <person name="Metcalf W.W."/>
        </authorList>
    </citation>
    <scope>NUCLEOTIDE SEQUENCE [LARGE SCALE GENOMIC DNA]</scope>
    <source>
        <strain evidence="1 2">227</strain>
    </source>
</reference>
<accession>A0A0E3R2S2</accession>